<feature type="domain" description="RCK N-terminal" evidence="1">
    <location>
        <begin position="2"/>
        <end position="118"/>
    </location>
</feature>
<name>K0AYS1_GOTA9</name>
<dbReference type="Gene3D" id="3.30.70.1450">
    <property type="entry name" value="Regulator of K+ conductance, C-terminal domain"/>
    <property type="match status" value="1"/>
</dbReference>
<dbReference type="PATRIC" id="fig|1128398.3.peg.909"/>
<feature type="domain" description="RCK C-terminal" evidence="2">
    <location>
        <begin position="135"/>
        <end position="215"/>
    </location>
</feature>
<dbReference type="InterPro" id="IPR006037">
    <property type="entry name" value="RCK_C"/>
</dbReference>
<dbReference type="InterPro" id="IPR036721">
    <property type="entry name" value="RCK_C_sf"/>
</dbReference>
<dbReference type="Proteomes" id="UP000006094">
    <property type="component" value="Chromosome"/>
</dbReference>
<dbReference type="Pfam" id="PF02254">
    <property type="entry name" value="TrkA_N"/>
    <property type="match status" value="1"/>
</dbReference>
<keyword evidence="4" id="KW-1185">Reference proteome</keyword>
<dbReference type="AlphaFoldDB" id="K0AYS1"/>
<dbReference type="PROSITE" id="PS51202">
    <property type="entry name" value="RCK_C"/>
    <property type="match status" value="1"/>
</dbReference>
<accession>K0AYS1</accession>
<dbReference type="InterPro" id="IPR003148">
    <property type="entry name" value="RCK_N"/>
</dbReference>
<dbReference type="SUPFAM" id="SSF116726">
    <property type="entry name" value="TrkA C-terminal domain-like"/>
    <property type="match status" value="1"/>
</dbReference>
<dbReference type="InterPro" id="IPR036291">
    <property type="entry name" value="NAD(P)-bd_dom_sf"/>
</dbReference>
<dbReference type="GO" id="GO:0008324">
    <property type="term" value="F:monoatomic cation transmembrane transporter activity"/>
    <property type="evidence" value="ECO:0007669"/>
    <property type="project" value="InterPro"/>
</dbReference>
<dbReference type="EMBL" id="CP003326">
    <property type="protein sequence ID" value="AFS77927.1"/>
    <property type="molecule type" value="Genomic_DNA"/>
</dbReference>
<dbReference type="eggNOG" id="COG0569">
    <property type="taxonomic scope" value="Bacteria"/>
</dbReference>
<dbReference type="PANTHER" id="PTHR43833:SF7">
    <property type="entry name" value="KTR SYSTEM POTASSIUM UPTAKE PROTEIN C"/>
    <property type="match status" value="1"/>
</dbReference>
<gene>
    <name evidence="3" type="primary">ktrC</name>
    <name evidence="3" type="ordered locus">Curi_c08570</name>
</gene>
<evidence type="ECO:0000313" key="3">
    <source>
        <dbReference type="EMBL" id="AFS77927.1"/>
    </source>
</evidence>
<dbReference type="RefSeq" id="WP_014967064.1">
    <property type="nucleotide sequence ID" value="NC_018664.1"/>
</dbReference>
<dbReference type="Pfam" id="PF02080">
    <property type="entry name" value="TrkA_C"/>
    <property type="match status" value="1"/>
</dbReference>
<dbReference type="Gene3D" id="3.40.50.720">
    <property type="entry name" value="NAD(P)-binding Rossmann-like Domain"/>
    <property type="match status" value="1"/>
</dbReference>
<dbReference type="PANTHER" id="PTHR43833">
    <property type="entry name" value="POTASSIUM CHANNEL PROTEIN 2-RELATED-RELATED"/>
    <property type="match status" value="1"/>
</dbReference>
<organism evidence="3 4">
    <name type="scientific">Gottschalkia acidurici (strain ATCC 7906 / DSM 604 / BCRC 14475 / CIP 104303 / KCTC 5404 / NCIMB 10678 / 9a)</name>
    <name type="common">Clostridium acidurici</name>
    <dbReference type="NCBI Taxonomy" id="1128398"/>
    <lineage>
        <taxon>Bacteria</taxon>
        <taxon>Bacillati</taxon>
        <taxon>Bacillota</taxon>
        <taxon>Tissierellia</taxon>
        <taxon>Tissierellales</taxon>
        <taxon>Gottschalkiaceae</taxon>
        <taxon>Gottschalkia</taxon>
    </lineage>
</organism>
<dbReference type="InterPro" id="IPR050721">
    <property type="entry name" value="Trk_Ktr_HKT_K-transport"/>
</dbReference>
<dbReference type="SUPFAM" id="SSF51735">
    <property type="entry name" value="NAD(P)-binding Rossmann-fold domains"/>
    <property type="match status" value="1"/>
</dbReference>
<evidence type="ECO:0000313" key="4">
    <source>
        <dbReference type="Proteomes" id="UP000006094"/>
    </source>
</evidence>
<evidence type="ECO:0000259" key="1">
    <source>
        <dbReference type="PROSITE" id="PS51201"/>
    </source>
</evidence>
<dbReference type="HOGENOM" id="CLU_046525_3_2_9"/>
<dbReference type="GO" id="GO:0006813">
    <property type="term" value="P:potassium ion transport"/>
    <property type="evidence" value="ECO:0007669"/>
    <property type="project" value="InterPro"/>
</dbReference>
<proteinExistence type="predicted"/>
<dbReference type="STRING" id="1128398.Curi_c08570"/>
<dbReference type="KEGG" id="cad:Curi_c08570"/>
<evidence type="ECO:0000259" key="2">
    <source>
        <dbReference type="PROSITE" id="PS51202"/>
    </source>
</evidence>
<protein>
    <submittedName>
        <fullName evidence="3">Ktr system potassium uptake protein C</fullName>
    </submittedName>
</protein>
<reference evidence="3 4" key="1">
    <citation type="journal article" date="2012" name="PLoS ONE">
        <title>The purine-utilizing bacterium Clostridium acidurici 9a: a genome-guided metabolic reconsideration.</title>
        <authorList>
            <person name="Hartwich K."/>
            <person name="Poehlein A."/>
            <person name="Daniel R."/>
        </authorList>
    </citation>
    <scope>NUCLEOTIDE SEQUENCE [LARGE SCALE GENOMIC DNA]</scope>
    <source>
        <strain evidence="4">ATCC 7906 / DSM 604 / BCRC 14475 / CIP 104303 / KCTC 5404 / NCIMB 10678 / 9a</strain>
    </source>
</reference>
<sequence length="215" mass="23765">MKKQFVVIGCGRFGQGVAKTLCEYGHEVLVLDEDEEIIQEVSEYVTHAIQVDATDESALKSIGIRNFDIAIISIGADIQASILATLIAKEEGVKTVVAKAQNNVHAKVLYKIGADRVVFPERDMGIRLANSLVTSNVLDYIELTQDYNVVEIEAPKDWVDKKLSELKLSNRYGINVIAIKQGDNINISPYAESVIQKGDILIFIGDTESLRKLED</sequence>
<dbReference type="PROSITE" id="PS51201">
    <property type="entry name" value="RCK_N"/>
    <property type="match status" value="1"/>
</dbReference>